<organism evidence="1 2">
    <name type="scientific">Morella rubra</name>
    <name type="common">Chinese bayberry</name>
    <dbReference type="NCBI Taxonomy" id="262757"/>
    <lineage>
        <taxon>Eukaryota</taxon>
        <taxon>Viridiplantae</taxon>
        <taxon>Streptophyta</taxon>
        <taxon>Embryophyta</taxon>
        <taxon>Tracheophyta</taxon>
        <taxon>Spermatophyta</taxon>
        <taxon>Magnoliopsida</taxon>
        <taxon>eudicotyledons</taxon>
        <taxon>Gunneridae</taxon>
        <taxon>Pentapetalae</taxon>
        <taxon>rosids</taxon>
        <taxon>fabids</taxon>
        <taxon>Fagales</taxon>
        <taxon>Myricaceae</taxon>
        <taxon>Morella</taxon>
    </lineage>
</organism>
<reference evidence="1 2" key="1">
    <citation type="journal article" date="2019" name="Plant Biotechnol. J.">
        <title>The red bayberry genome and genetic basis of sex determination.</title>
        <authorList>
            <person name="Jia H.M."/>
            <person name="Jia H.J."/>
            <person name="Cai Q.L."/>
            <person name="Wang Y."/>
            <person name="Zhao H.B."/>
            <person name="Yang W.F."/>
            <person name="Wang G.Y."/>
            <person name="Li Y.H."/>
            <person name="Zhan D.L."/>
            <person name="Shen Y.T."/>
            <person name="Niu Q.F."/>
            <person name="Chang L."/>
            <person name="Qiu J."/>
            <person name="Zhao L."/>
            <person name="Xie H.B."/>
            <person name="Fu W.Y."/>
            <person name="Jin J."/>
            <person name="Li X.W."/>
            <person name="Jiao Y."/>
            <person name="Zhou C.C."/>
            <person name="Tu T."/>
            <person name="Chai C.Y."/>
            <person name="Gao J.L."/>
            <person name="Fan L.J."/>
            <person name="van de Weg E."/>
            <person name="Wang J.Y."/>
            <person name="Gao Z.S."/>
        </authorList>
    </citation>
    <scope>NUCLEOTIDE SEQUENCE [LARGE SCALE GENOMIC DNA]</scope>
    <source>
        <tissue evidence="1">Leaves</tissue>
    </source>
</reference>
<proteinExistence type="predicted"/>
<evidence type="ECO:0008006" key="3">
    <source>
        <dbReference type="Google" id="ProtNLM"/>
    </source>
</evidence>
<dbReference type="Proteomes" id="UP000516437">
    <property type="component" value="Chromosome 1"/>
</dbReference>
<sequence>MNNFIRNIFFGSIDLGSLGYNKKNSTLSSFYTSSIIKRNRNLINKLKDSSNTWISDREGIGTLFTDFYIALFTTSTQNISDDLEQLIQLVLITTDVLDLNSIPSDCKIFDCLKSLGPTKAPGPDELPLYFFRNIRIF</sequence>
<protein>
    <recommendedName>
        <fullName evidence="3">Reverse transcriptase domain-containing protein</fullName>
    </recommendedName>
</protein>
<accession>A0A6A1WMX5</accession>
<comment type="caution">
    <text evidence="1">The sequence shown here is derived from an EMBL/GenBank/DDBJ whole genome shotgun (WGS) entry which is preliminary data.</text>
</comment>
<gene>
    <name evidence="1" type="ORF">CJ030_MR1G016599</name>
</gene>
<evidence type="ECO:0000313" key="2">
    <source>
        <dbReference type="Proteomes" id="UP000516437"/>
    </source>
</evidence>
<dbReference type="OrthoDB" id="426210at2759"/>
<dbReference type="AlphaFoldDB" id="A0A6A1WMX5"/>
<evidence type="ECO:0000313" key="1">
    <source>
        <dbReference type="EMBL" id="KAB1225187.1"/>
    </source>
</evidence>
<dbReference type="EMBL" id="RXIC02000019">
    <property type="protein sequence ID" value="KAB1225187.1"/>
    <property type="molecule type" value="Genomic_DNA"/>
</dbReference>
<keyword evidence="2" id="KW-1185">Reference proteome</keyword>
<name>A0A6A1WMX5_9ROSI</name>